<proteinExistence type="predicted"/>
<accession>A0A1J5QI33</accession>
<name>A0A1J5QI33_9ZZZZ</name>
<protein>
    <submittedName>
        <fullName evidence="1">Uncharacterized protein</fullName>
    </submittedName>
</protein>
<evidence type="ECO:0000313" key="1">
    <source>
        <dbReference type="EMBL" id="OIQ83136.1"/>
    </source>
</evidence>
<dbReference type="EMBL" id="MLJW01000732">
    <property type="protein sequence ID" value="OIQ83136.1"/>
    <property type="molecule type" value="Genomic_DNA"/>
</dbReference>
<sequence length="70" mass="7699">MDTQPLEVFHQIPCRVVFHASQRQAASAASLVKQDDVVEQWVEEAPLGGVAAATRPPVEKNHRRALRIAA</sequence>
<organism evidence="1">
    <name type="scientific">mine drainage metagenome</name>
    <dbReference type="NCBI Taxonomy" id="410659"/>
    <lineage>
        <taxon>unclassified sequences</taxon>
        <taxon>metagenomes</taxon>
        <taxon>ecological metagenomes</taxon>
    </lineage>
</organism>
<dbReference type="AlphaFoldDB" id="A0A1J5QI33"/>
<comment type="caution">
    <text evidence="1">The sequence shown here is derived from an EMBL/GenBank/DDBJ whole genome shotgun (WGS) entry which is preliminary data.</text>
</comment>
<reference evidence="1" key="1">
    <citation type="submission" date="2016-10" db="EMBL/GenBank/DDBJ databases">
        <title>Sequence of Gallionella enrichment culture.</title>
        <authorList>
            <person name="Poehlein A."/>
            <person name="Muehling M."/>
            <person name="Daniel R."/>
        </authorList>
    </citation>
    <scope>NUCLEOTIDE SEQUENCE</scope>
</reference>
<gene>
    <name evidence="1" type="ORF">GALL_350780</name>
</gene>